<organism evidence="5 6">
    <name type="scientific">Kribbella voronezhensis</name>
    <dbReference type="NCBI Taxonomy" id="2512212"/>
    <lineage>
        <taxon>Bacteria</taxon>
        <taxon>Bacillati</taxon>
        <taxon>Actinomycetota</taxon>
        <taxon>Actinomycetes</taxon>
        <taxon>Propionibacteriales</taxon>
        <taxon>Kribbellaceae</taxon>
        <taxon>Kribbella</taxon>
    </lineage>
</organism>
<dbReference type="PROSITE" id="PS51409">
    <property type="entry name" value="ARGINASE_2"/>
    <property type="match status" value="1"/>
</dbReference>
<keyword evidence="2 5" id="KW-0378">Hydrolase</keyword>
<evidence type="ECO:0000256" key="3">
    <source>
        <dbReference type="ARBA" id="ARBA00023211"/>
    </source>
</evidence>
<keyword evidence="6" id="KW-1185">Reference proteome</keyword>
<dbReference type="InterPro" id="IPR023696">
    <property type="entry name" value="Ureohydrolase_dom_sf"/>
</dbReference>
<dbReference type="PANTHER" id="PTHR43782">
    <property type="entry name" value="ARGINASE"/>
    <property type="match status" value="1"/>
</dbReference>
<protein>
    <submittedName>
        <fullName evidence="5">Arginase/N-omega-hydroxy-L-arginine amidinohydrolase</fullName>
    </submittedName>
</protein>
<dbReference type="Gene3D" id="3.40.800.10">
    <property type="entry name" value="Ureohydrolase domain"/>
    <property type="match status" value="1"/>
</dbReference>
<comment type="similarity">
    <text evidence="4">Belongs to the arginase family.</text>
</comment>
<dbReference type="CDD" id="cd09999">
    <property type="entry name" value="Arginase-like_1"/>
    <property type="match status" value="1"/>
</dbReference>
<comment type="caution">
    <text evidence="5">The sequence shown here is derived from an EMBL/GenBank/DDBJ whole genome shotgun (WGS) entry which is preliminary data.</text>
</comment>
<dbReference type="RefSeq" id="WP_133980301.1">
    <property type="nucleotide sequence ID" value="NZ_SOCE01000001.1"/>
</dbReference>
<proteinExistence type="inferred from homology"/>
<evidence type="ECO:0000256" key="2">
    <source>
        <dbReference type="ARBA" id="ARBA00022801"/>
    </source>
</evidence>
<evidence type="ECO:0000256" key="4">
    <source>
        <dbReference type="PROSITE-ProRule" id="PRU00742"/>
    </source>
</evidence>
<evidence type="ECO:0000313" key="6">
    <source>
        <dbReference type="Proteomes" id="UP000295151"/>
    </source>
</evidence>
<dbReference type="OrthoDB" id="7331788at2"/>
<gene>
    <name evidence="5" type="ORF">EV138_3972</name>
</gene>
<name>A0A4R7TFN9_9ACTN</name>
<keyword evidence="1" id="KW-0479">Metal-binding</keyword>
<reference evidence="5 6" key="1">
    <citation type="submission" date="2019-03" db="EMBL/GenBank/DDBJ databases">
        <title>Genomic Encyclopedia of Type Strains, Phase III (KMG-III): the genomes of soil and plant-associated and newly described type strains.</title>
        <authorList>
            <person name="Whitman W."/>
        </authorList>
    </citation>
    <scope>NUCLEOTIDE SEQUENCE [LARGE SCALE GENOMIC DNA]</scope>
    <source>
        <strain evidence="5 6">VKM Ac-2575</strain>
    </source>
</reference>
<dbReference type="SUPFAM" id="SSF52768">
    <property type="entry name" value="Arginase/deacetylase"/>
    <property type="match status" value="1"/>
</dbReference>
<dbReference type="GO" id="GO:0004053">
    <property type="term" value="F:arginase activity"/>
    <property type="evidence" value="ECO:0007669"/>
    <property type="project" value="TreeGrafter"/>
</dbReference>
<dbReference type="Pfam" id="PF00491">
    <property type="entry name" value="Arginase"/>
    <property type="match status" value="1"/>
</dbReference>
<evidence type="ECO:0000313" key="5">
    <source>
        <dbReference type="EMBL" id="TDU90386.1"/>
    </source>
</evidence>
<dbReference type="Proteomes" id="UP000295151">
    <property type="component" value="Unassembled WGS sequence"/>
</dbReference>
<sequence length="263" mass="27330">MTSTGLTTYVGPAGDHNDRAMAAVRIVGEAMARRLGAEPTVIGTPVPSDPQSWEIELERARGPLGELAARIDAVMADGLVPVSAITRCAVALATQPVVARHRPDAVVVWLDAHGDINVPGDTTTGFLGGMALSGPLGWWDSGLGAGVGHAVLVGSRDLDPSEAEHVRSGRVELVEVGPDLGDRLASVIAGRPVYFHLDCDVLEPGLVQTDYQVARGLSLEDLHACAEAAAQHEVIGVEVGEFEGDGRATADELIAALDPLFGS</sequence>
<dbReference type="InterPro" id="IPR006035">
    <property type="entry name" value="Ureohydrolase"/>
</dbReference>
<evidence type="ECO:0000256" key="1">
    <source>
        <dbReference type="ARBA" id="ARBA00022723"/>
    </source>
</evidence>
<dbReference type="PANTHER" id="PTHR43782:SF3">
    <property type="entry name" value="ARGINASE"/>
    <property type="match status" value="1"/>
</dbReference>
<dbReference type="GO" id="GO:0005829">
    <property type="term" value="C:cytosol"/>
    <property type="evidence" value="ECO:0007669"/>
    <property type="project" value="TreeGrafter"/>
</dbReference>
<dbReference type="GO" id="GO:0030145">
    <property type="term" value="F:manganese ion binding"/>
    <property type="evidence" value="ECO:0007669"/>
    <property type="project" value="TreeGrafter"/>
</dbReference>
<keyword evidence="3" id="KW-0464">Manganese</keyword>
<accession>A0A4R7TFN9</accession>
<dbReference type="AlphaFoldDB" id="A0A4R7TFN9"/>
<dbReference type="EMBL" id="SOCE01000001">
    <property type="protein sequence ID" value="TDU90386.1"/>
    <property type="molecule type" value="Genomic_DNA"/>
</dbReference>